<comment type="similarity">
    <text evidence="2">Belongs to the gasdermin family.</text>
</comment>
<dbReference type="InterPro" id="IPR042377">
    <property type="entry name" value="GSDME"/>
</dbReference>
<evidence type="ECO:0000256" key="2">
    <source>
        <dbReference type="ARBA" id="ARBA00009279"/>
    </source>
</evidence>
<comment type="caution">
    <text evidence="5">The sequence shown here is derived from an EMBL/GenBank/DDBJ whole genome shotgun (WGS) entry which is preliminary data.</text>
</comment>
<sequence length="431" mass="46852">MFAKATKNLLSEIDTDGSLIPVSRLNDSDGLAPLAVVIKRNRYWFWQWPKYLPADFMLNDVLVGDPIEPAVAETDFLTYNGKVVDNRSGSAAADLGVGTINVGGAGSSKLQTSFGNLQKQEVDIQKLLKASKSRVLDLNHSLIEQTRETKREVLTLVKERIITTQSCTITEEVQGGGTCAGIFGFNKTIKVSVNNKEKPFVESDTNVSINIPPKTTLAYSVIELDVSNTGHYDLEALQGQFTVLSKLPSSTRSSLFQKISQLLQNSIAINVLEDALEDLCGGTQPDQTKLDKMPALKSTIEVVQKAAGKDCSGKQVKPSPLTAMHLLISSLDEMTDSALSDLKSCCTYPILQALLHLVQNMTLNKKSLLKDTTVLTNEKVFKKTTSLFASCNVILIKEKDSLVTKINSSDDNLPLMLCVAVKCLASLAPPA</sequence>
<evidence type="ECO:0000313" key="5">
    <source>
        <dbReference type="EMBL" id="RXN33393.1"/>
    </source>
</evidence>
<comment type="subcellular location">
    <subcellularLocation>
        <location evidence="1">Endomembrane system</location>
    </subcellularLocation>
</comment>
<gene>
    <name evidence="5" type="ORF">ROHU_015643</name>
</gene>
<evidence type="ECO:0007829" key="7">
    <source>
        <dbReference type="PeptideAtlas" id="A0A498NNA9"/>
    </source>
</evidence>
<evidence type="ECO:0000256" key="1">
    <source>
        <dbReference type="ARBA" id="ARBA00004308"/>
    </source>
</evidence>
<dbReference type="GO" id="GO:0012501">
    <property type="term" value="P:programmed cell death"/>
    <property type="evidence" value="ECO:0007669"/>
    <property type="project" value="UniProtKB-KW"/>
</dbReference>
<feature type="domain" description="Gasdermin pore forming" evidence="4">
    <location>
        <begin position="1"/>
        <end position="237"/>
    </location>
</feature>
<proteinExistence type="evidence at protein level"/>
<name>A0A498NNA9_LABRO</name>
<keyword evidence="3" id="KW-0472">Membrane</keyword>
<dbReference type="Pfam" id="PF04598">
    <property type="entry name" value="Gasdermin"/>
    <property type="match status" value="1"/>
</dbReference>
<dbReference type="GO" id="GO:0005737">
    <property type="term" value="C:cytoplasm"/>
    <property type="evidence" value="ECO:0007669"/>
    <property type="project" value="UniProtKB-SubCell"/>
</dbReference>
<dbReference type="EMBL" id="QBIY01011267">
    <property type="protein sequence ID" value="RXN33393.1"/>
    <property type="molecule type" value="Genomic_DNA"/>
</dbReference>
<keyword evidence="6" id="KW-1185">Reference proteome</keyword>
<dbReference type="InterPro" id="IPR040460">
    <property type="entry name" value="Gasdermin_pore"/>
</dbReference>
<protein>
    <submittedName>
        <fullName evidence="5">Non-syndromic hearing impairment 5</fullName>
    </submittedName>
</protein>
<evidence type="ECO:0000256" key="3">
    <source>
        <dbReference type="ARBA" id="ARBA00023136"/>
    </source>
</evidence>
<evidence type="ECO:0000259" key="4">
    <source>
        <dbReference type="Pfam" id="PF04598"/>
    </source>
</evidence>
<dbReference type="STRING" id="84645.A0A498NNA9"/>
<dbReference type="PANTHER" id="PTHR15207:SF3">
    <property type="entry name" value="DEAFNESS, AUTOSOMAL DOMINANT 5-RELATED"/>
    <property type="match status" value="1"/>
</dbReference>
<dbReference type="Proteomes" id="UP000290572">
    <property type="component" value="Unassembled WGS sequence"/>
</dbReference>
<reference evidence="5 6" key="1">
    <citation type="submission" date="2018-03" db="EMBL/GenBank/DDBJ databases">
        <title>Draft genome sequence of Rohu Carp (Labeo rohita).</title>
        <authorList>
            <person name="Das P."/>
            <person name="Kushwaha B."/>
            <person name="Joshi C.G."/>
            <person name="Kumar D."/>
            <person name="Nagpure N.S."/>
            <person name="Sahoo L."/>
            <person name="Das S.P."/>
            <person name="Bit A."/>
            <person name="Patnaik S."/>
            <person name="Meher P.K."/>
            <person name="Jayasankar P."/>
            <person name="Koringa P.G."/>
            <person name="Patel N.V."/>
            <person name="Hinsu A.T."/>
            <person name="Kumar R."/>
            <person name="Pandey M."/>
            <person name="Agarwal S."/>
            <person name="Srivastava S."/>
            <person name="Singh M."/>
            <person name="Iquebal M.A."/>
            <person name="Jaiswal S."/>
            <person name="Angadi U.B."/>
            <person name="Kumar N."/>
            <person name="Raza M."/>
            <person name="Shah T.M."/>
            <person name="Rai A."/>
            <person name="Jena J.K."/>
        </authorList>
    </citation>
    <scope>NUCLEOTIDE SEQUENCE [LARGE SCALE GENOMIC DNA]</scope>
    <source>
        <strain evidence="5">DASCIFA01</strain>
        <tissue evidence="5">Testis</tissue>
    </source>
</reference>
<dbReference type="PANTHER" id="PTHR15207">
    <property type="entry name" value="NONSYNDROMIC HEARING IMPAIRMENT PROTEIN"/>
    <property type="match status" value="1"/>
</dbReference>
<dbReference type="GO" id="GO:0005886">
    <property type="term" value="C:plasma membrane"/>
    <property type="evidence" value="ECO:0007669"/>
    <property type="project" value="UniProtKB-SubCell"/>
</dbReference>
<dbReference type="AlphaFoldDB" id="A0A498NNA9"/>
<evidence type="ECO:0000313" key="6">
    <source>
        <dbReference type="Proteomes" id="UP000290572"/>
    </source>
</evidence>
<keyword evidence="7" id="KW-1267">Proteomics identification</keyword>
<accession>A0A498NNA9</accession>
<organism evidence="5 6">
    <name type="scientific">Labeo rohita</name>
    <name type="common">Indian major carp</name>
    <name type="synonym">Cyprinus rohita</name>
    <dbReference type="NCBI Taxonomy" id="84645"/>
    <lineage>
        <taxon>Eukaryota</taxon>
        <taxon>Metazoa</taxon>
        <taxon>Chordata</taxon>
        <taxon>Craniata</taxon>
        <taxon>Vertebrata</taxon>
        <taxon>Euteleostomi</taxon>
        <taxon>Actinopterygii</taxon>
        <taxon>Neopterygii</taxon>
        <taxon>Teleostei</taxon>
        <taxon>Ostariophysi</taxon>
        <taxon>Cypriniformes</taxon>
        <taxon>Cyprinidae</taxon>
        <taxon>Labeoninae</taxon>
        <taxon>Labeonini</taxon>
        <taxon>Labeo</taxon>
    </lineage>
</organism>